<feature type="compositionally biased region" description="Low complexity" evidence="1">
    <location>
        <begin position="262"/>
        <end position="279"/>
    </location>
</feature>
<dbReference type="OrthoDB" id="6153129at2759"/>
<reference evidence="3" key="1">
    <citation type="submission" date="2014-09" db="EMBL/GenBank/DDBJ databases">
        <authorList>
            <person name="Sharma Rahul"/>
            <person name="Thines Marco"/>
        </authorList>
    </citation>
    <scope>NUCLEOTIDE SEQUENCE [LARGE SCALE GENOMIC DNA]</scope>
</reference>
<dbReference type="PANTHER" id="PTHR33206">
    <property type="entry name" value="PROTEIN CBG10425"/>
    <property type="match status" value="1"/>
</dbReference>
<dbReference type="PANTHER" id="PTHR33206:SF1">
    <property type="entry name" value="DNA-DIRECTED DNA POLYMERASE"/>
    <property type="match status" value="1"/>
</dbReference>
<proteinExistence type="predicted"/>
<dbReference type="InterPro" id="IPR043502">
    <property type="entry name" value="DNA/RNA_pol_sf"/>
</dbReference>
<dbReference type="AlphaFoldDB" id="A0A0P1AZA3"/>
<dbReference type="EMBL" id="CCYD01002047">
    <property type="protein sequence ID" value="CEG46205.1"/>
    <property type="molecule type" value="Genomic_DNA"/>
</dbReference>
<dbReference type="RefSeq" id="XP_024582574.1">
    <property type="nucleotide sequence ID" value="XM_024717036.1"/>
</dbReference>
<accession>A0A0P1AZA3</accession>
<dbReference type="GeneID" id="36397675"/>
<evidence type="ECO:0000313" key="2">
    <source>
        <dbReference type="EMBL" id="CEG46205.1"/>
    </source>
</evidence>
<protein>
    <submittedName>
        <fullName evidence="2">Uncharacterized protein</fullName>
    </submittedName>
</protein>
<organism evidence="2 3">
    <name type="scientific">Plasmopara halstedii</name>
    <name type="common">Downy mildew of sunflower</name>
    <dbReference type="NCBI Taxonomy" id="4781"/>
    <lineage>
        <taxon>Eukaryota</taxon>
        <taxon>Sar</taxon>
        <taxon>Stramenopiles</taxon>
        <taxon>Oomycota</taxon>
        <taxon>Peronosporomycetes</taxon>
        <taxon>Peronosporales</taxon>
        <taxon>Peronosporaceae</taxon>
        <taxon>Plasmopara</taxon>
    </lineage>
</organism>
<dbReference type="SUPFAM" id="SSF56672">
    <property type="entry name" value="DNA/RNA polymerases"/>
    <property type="match status" value="1"/>
</dbReference>
<keyword evidence="3" id="KW-1185">Reference proteome</keyword>
<evidence type="ECO:0000313" key="3">
    <source>
        <dbReference type="Proteomes" id="UP000054928"/>
    </source>
</evidence>
<feature type="region of interest" description="Disordered" evidence="1">
    <location>
        <begin position="256"/>
        <end position="279"/>
    </location>
</feature>
<evidence type="ECO:0000256" key="1">
    <source>
        <dbReference type="SAM" id="MobiDB-lite"/>
    </source>
</evidence>
<sequence length="279" mass="32217">MKKRRLNDKNPIHLSIAINQLAKLRMLQFYYDCIDFDRFDFQYQEMDTDSAYIAFSCDQPFRDCMKPELRTHFKEYNNNEIAEFDRRTPGLFKDERSGDAMISLSNKDYICYLPNKSYKVKVSVKGIQQGGGRNNGVLNSDGFETVVRERITLQGRNKGFRVLKETKSIITYTQNKTAINYGYDKRRVLDDGITTEPLDIKADTMFPNFTSLAQREQKRQELLEQVLRRVRQAKAKRGMYEGASWASDITNGIAAVPKKSTESTQTDSTESAESLKNND</sequence>
<dbReference type="Proteomes" id="UP000054928">
    <property type="component" value="Unassembled WGS sequence"/>
</dbReference>
<name>A0A0P1AZA3_PLAHL</name>